<dbReference type="Gene3D" id="3.50.4.10">
    <property type="entry name" value="Hepatocyte Growth Factor"/>
    <property type="match status" value="1"/>
</dbReference>
<feature type="compositionally biased region" description="Acidic residues" evidence="1">
    <location>
        <begin position="77"/>
        <end position="95"/>
    </location>
</feature>
<evidence type="ECO:0000259" key="2">
    <source>
        <dbReference type="SMART" id="SM00473"/>
    </source>
</evidence>
<dbReference type="SMART" id="SM00473">
    <property type="entry name" value="PAN_AP"/>
    <property type="match status" value="2"/>
</dbReference>
<keyword evidence="4" id="KW-1185">Reference proteome</keyword>
<proteinExistence type="predicted"/>
<accession>A0A812W0U4</accession>
<feature type="region of interest" description="Disordered" evidence="1">
    <location>
        <begin position="1889"/>
        <end position="1912"/>
    </location>
</feature>
<feature type="region of interest" description="Disordered" evidence="1">
    <location>
        <begin position="132"/>
        <end position="155"/>
    </location>
</feature>
<sequence length="2591" mass="286214">MPRQENATDVHAEAIRQRQVDVSFGLATLQGDMLTSADESDTNPDPVNYTEAEILDLDQSDQTDEKEPVNSTAEDCYLPEDSQESPDAFNGDDYEDGNRHDDSDDEVQHAVASSEEGGLVDEDFAILDALQSVDDDVSGSETEEEDVGDIGDETKWWGWAERERVEGRTQAEATPAVILRPPVAARRRSPAKRVSSQEQEWYYNAEGTKVGKGEWDKACDQKLYFCAGQTKYGAGIRQAQAVKAAIENHGVHPEKADCLLGKYWCKILESAGISKQDRGSIRTKDGEWQFKSKGTKVGFGSYKEKCPKEFKCAGGTKYGLGIEQAREVKKAIENGGVHPDKVVCTLSKYWCLQLQKAGIPRNDAGRLTAKGGEWYFKDKRTQVGYGSYKNKCDSNKVFCAGRLTFGFGILQAKALKEAIENGGLHPDMVPCKLGKYWCPQMKKAGIRGRDIVKITFKGDEWYFDGQPTRVGYGSYKKHCDSARLFCAGGTKFGFGILQARAVNAAIADGGIHPAKANYRSFKNFCVLTNGKDAPQDKGHVTKNVAGCEAACDLKAGCTGFEWYANGWNRKNCFLFIDQPLAKGSPGKQWKDAMCYIKKARRCTVFPKWRKKWLGKHVQISLGAHKYGAKLAWKTCFELCESEKECKQVVWSKSGCFGMLARSDADQDNKGGKNTGYMSAHCYDKDILHFVRTCGECGKSLCQGQRKNEKGLESSYMIGAPLHSWGCANLWAKPYGTVRNSESGAIYVVDNPAEQAAACPFLAPHFGALSEVLCEDGKYVKAGRARFQPVEMPRVLEGTSLQDWSCMKGGHGQRAQCPANSPVMCARQSCHDLRVAKSQPKSKQSWVPGGADKKDKCEEHGKRLCTYSELCQKRGQRPAGGLQSVTDAWCPILEEDMKTPNYAQVGATMRHPTCKKLTESHRLDATSWPLSDERLDLREVFACCEGWVGRGSQWRGQELSFRQQSLHDRLTIQGKPWHAGKVYFDKLPSYLSTKFPMRGTQDVNTGNSNELFLAEPALVYLLRVDRWSGVPLDGWTNTGDVGSFLGPMYAGKVRVYWKLLDAGKHVIDNYSGMYLVSSPSLPSCVGSEGLKIPHGFVWPEKYPSKADTTIEEVWASNRKGVYGRKVQGMKFAALTLKETQDNGGAYYILFSNRPPSDKALRPSDCSAGTSIKYGTKPKSKVRNSGEFVPTWLGTTWKVYMAADLWEPFGSSHSKCLEETPQTTIEVADQSECQMHAVARDHRYYQILRSSKEMWKCMTTSSCDAPMTGTVAAWQIYSKDGAWQRHGPGSSCGINPSLEYKATGHCTNGLVYSSRAWELAESKWGRKDFTTDQYKAWMKTAWANCLLKDPGTTFVSVWTDAGYRCFKTFDCKPNGATAVRTWSAVGLSKAFVHLRVFGGTANDKTFLSTITVGTKVDLFTKDDFSGRQRWVISKGSGDWYTIRVLAGVNSGRIFLSTTATGDKVDLIAKDDASGRQRWKISRISGDWYHITVVSGVSSKRRFLSTTESGDAVDLREADDGSGRQRWLIAFEANAERLTSWQEHNFNDRGISQLSARTTYTYRLSTGYTCLLTGWTHTRTYARGFLRASSGTATATVKDLEPGGLYVWRLYQFASFGAGTNILSVNSVYEGSTTSQPLTTSAATKLGMTPADMQGRISFVFSRRSFHVQLSGLTMKRLDEVADEHLTSLEENHFNSRGDSTLNEKTVYSYVLGHGYKCDLTGFTHTRKYAHGFLRNKNGEAKATISGLEPGAEYAFKVYQYAAQFAGKNLLFVNGDSKGLTTASKSAEPTKIGLTQADGDGKIIFTFGRIAHHVHLSGLAIGRIASNPVVFSAVSFDMCQQDCLSRPACTGFELKGGKCALWSAPLRVNAASKASECVTLLPQFVYPRRHTGHGGDNTRWRRGPGGPKGTDVGNGESQYAAGPYEVLHVGTRRLCEKSCSQRSWCAGYAFKHTKSFGSGADWKLGVCQLVDRRIPTATKVTEVASFSKAGAWQSHGNSKCQAVPKMLFKEHGHCTKGQIYSSNAWELAFPLGRQGFSTPEYATWLSAAWRKCKRRDPDTSFVSVWTDAGYRCYKTASCGVKADGATRSWTAVGPEKLSSLAEQNFNDRAQRTLNVKTSYTYKLSNGYTCTLREWTHTRTYAKGFLRNKPGTGLAIVSGLQPGEEYVWQLYQYAALFPGKNAVEVNGIDEGLTSQSKSDDATLLGMATASTRGEVVFGFKRNAHHVHLSGLAIRKRNEARTELLSSLAENSFHMRRRSNRNLDRNNGYVYPLSNGYNCELKGWTQSRDYAKGVLRNVVGKATAVVSGLEPGALYSWKVYQYASKFGGHNGLSVNGESMGLTWASKRTDATKTGAHRASADGRITFAFQRKSAHVHLSGIALGKVYEAGDEYLSSISDNNFNDRGNANLNPVASYAYKLSNGYSCTLKGWTHSRLYAKGFLRNRAGTATAVVSGLEPGKLYAWRVYQYAAVFGGRNRLRVNGGNYVYTTAGRSDLPTRIGLAKAKSSGQISFEFVREAHHVHLSALAIARVREAEVPQVQEQASSSLDACKLSCEKKADCQGIQYDSPKKRCSLWSSPFESAPAGKGVECLSWRRL</sequence>
<dbReference type="Proteomes" id="UP000649617">
    <property type="component" value="Unassembled WGS sequence"/>
</dbReference>
<evidence type="ECO:0000313" key="3">
    <source>
        <dbReference type="EMBL" id="CAE7649030.1"/>
    </source>
</evidence>
<feature type="domain" description="Apple" evidence="2">
    <location>
        <begin position="1805"/>
        <end position="1881"/>
    </location>
</feature>
<feature type="compositionally biased region" description="Basic and acidic residues" evidence="1">
    <location>
        <begin position="1"/>
        <end position="19"/>
    </location>
</feature>
<dbReference type="CDD" id="cd00161">
    <property type="entry name" value="beta-trefoil_Ricin-like"/>
    <property type="match status" value="1"/>
</dbReference>
<dbReference type="InterPro" id="IPR003609">
    <property type="entry name" value="Pan_app"/>
</dbReference>
<evidence type="ECO:0000313" key="4">
    <source>
        <dbReference type="Proteomes" id="UP000649617"/>
    </source>
</evidence>
<reference evidence="3" key="1">
    <citation type="submission" date="2021-02" db="EMBL/GenBank/DDBJ databases">
        <authorList>
            <person name="Dougan E. K."/>
            <person name="Rhodes N."/>
            <person name="Thang M."/>
            <person name="Chan C."/>
        </authorList>
    </citation>
    <scope>NUCLEOTIDE SEQUENCE</scope>
</reference>
<evidence type="ECO:0000256" key="1">
    <source>
        <dbReference type="SAM" id="MobiDB-lite"/>
    </source>
</evidence>
<feature type="region of interest" description="Disordered" evidence="1">
    <location>
        <begin position="1"/>
        <end position="21"/>
    </location>
</feature>
<organism evidence="3 4">
    <name type="scientific">Symbiodinium pilosum</name>
    <name type="common">Dinoflagellate</name>
    <dbReference type="NCBI Taxonomy" id="2952"/>
    <lineage>
        <taxon>Eukaryota</taxon>
        <taxon>Sar</taxon>
        <taxon>Alveolata</taxon>
        <taxon>Dinophyceae</taxon>
        <taxon>Suessiales</taxon>
        <taxon>Symbiodiniaceae</taxon>
        <taxon>Symbiodinium</taxon>
    </lineage>
</organism>
<dbReference type="EMBL" id="CAJNIZ010043074">
    <property type="protein sequence ID" value="CAE7649030.1"/>
    <property type="molecule type" value="Genomic_DNA"/>
</dbReference>
<feature type="domain" description="Apple" evidence="2">
    <location>
        <begin position="2518"/>
        <end position="2591"/>
    </location>
</feature>
<feature type="region of interest" description="Disordered" evidence="1">
    <location>
        <begin position="35"/>
        <end position="120"/>
    </location>
</feature>
<dbReference type="Gene3D" id="2.80.10.50">
    <property type="match status" value="1"/>
</dbReference>
<comment type="caution">
    <text evidence="3">The sequence shown here is derived from an EMBL/GenBank/DDBJ whole genome shotgun (WGS) entry which is preliminary data.</text>
</comment>
<feature type="compositionally biased region" description="Basic and acidic residues" evidence="1">
    <location>
        <begin position="96"/>
        <end position="108"/>
    </location>
</feature>
<dbReference type="OrthoDB" id="415605at2759"/>
<protein>
    <submittedName>
        <fullName evidence="3">TypA protein</fullName>
    </submittedName>
</protein>
<gene>
    <name evidence="3" type="primary">typA</name>
    <name evidence="3" type="ORF">SPIL2461_LOCUS17290</name>
</gene>
<feature type="compositionally biased region" description="Acidic residues" evidence="1">
    <location>
        <begin position="133"/>
        <end position="151"/>
    </location>
</feature>
<name>A0A812W0U4_SYMPI</name>
<feature type="compositionally biased region" description="Acidic residues" evidence="1">
    <location>
        <begin position="53"/>
        <end position="62"/>
    </location>
</feature>